<dbReference type="RefSeq" id="WP_073629833.1">
    <property type="nucleotide sequence ID" value="NZ_FRXO01000005.1"/>
</dbReference>
<gene>
    <name evidence="1" type="ORF">SAMN02745172_02893</name>
</gene>
<name>A0A1M7ZMW0_9HYPH</name>
<proteinExistence type="predicted"/>
<keyword evidence="2" id="KW-1185">Reference proteome</keyword>
<evidence type="ECO:0000313" key="1">
    <source>
        <dbReference type="EMBL" id="SHO66238.1"/>
    </source>
</evidence>
<accession>A0A1M7ZMW0</accession>
<evidence type="ECO:0000313" key="2">
    <source>
        <dbReference type="Proteomes" id="UP000186406"/>
    </source>
</evidence>
<sequence length="89" mass="8907">MPASDRHSATASSLAGPADAIFAITPHASDELPEVTRALYVGAGGDVAVVDRFGGAALFRNVPGGTVLPVRVRAVRAPATTAGDLLGLV</sequence>
<dbReference type="Proteomes" id="UP000186406">
    <property type="component" value="Unassembled WGS sequence"/>
</dbReference>
<reference evidence="1 2" key="1">
    <citation type="submission" date="2016-12" db="EMBL/GenBank/DDBJ databases">
        <authorList>
            <person name="Song W.-J."/>
            <person name="Kurnit D.M."/>
        </authorList>
    </citation>
    <scope>NUCLEOTIDE SEQUENCE [LARGE SCALE GENOMIC DNA]</scope>
    <source>
        <strain evidence="1 2">DSM 19599</strain>
    </source>
</reference>
<protein>
    <submittedName>
        <fullName evidence="1">Uncharacterized protein</fullName>
    </submittedName>
</protein>
<organism evidence="1 2">
    <name type="scientific">Pseudoxanthobacter soli DSM 19599</name>
    <dbReference type="NCBI Taxonomy" id="1123029"/>
    <lineage>
        <taxon>Bacteria</taxon>
        <taxon>Pseudomonadati</taxon>
        <taxon>Pseudomonadota</taxon>
        <taxon>Alphaproteobacteria</taxon>
        <taxon>Hyphomicrobiales</taxon>
        <taxon>Segnochrobactraceae</taxon>
        <taxon>Pseudoxanthobacter</taxon>
    </lineage>
</organism>
<dbReference type="AlphaFoldDB" id="A0A1M7ZMW0"/>
<dbReference type="EMBL" id="FRXO01000005">
    <property type="protein sequence ID" value="SHO66238.1"/>
    <property type="molecule type" value="Genomic_DNA"/>
</dbReference>
<dbReference type="OrthoDB" id="7916272at2"/>
<dbReference type="STRING" id="1123029.SAMN02745172_02893"/>